<dbReference type="Gene3D" id="1.10.10.10">
    <property type="entry name" value="Winged helix-like DNA-binding domain superfamily/Winged helix DNA-binding domain"/>
    <property type="match status" value="1"/>
</dbReference>
<feature type="domain" description="HTH lysR-type" evidence="5">
    <location>
        <begin position="2"/>
        <end position="59"/>
    </location>
</feature>
<dbReference type="GO" id="GO:0003700">
    <property type="term" value="F:DNA-binding transcription factor activity"/>
    <property type="evidence" value="ECO:0007669"/>
    <property type="project" value="InterPro"/>
</dbReference>
<evidence type="ECO:0000313" key="6">
    <source>
        <dbReference type="EMBL" id="BBE34219.1"/>
    </source>
</evidence>
<dbReference type="Pfam" id="PF03466">
    <property type="entry name" value="LysR_substrate"/>
    <property type="match status" value="1"/>
</dbReference>
<dbReference type="GO" id="GO:0043565">
    <property type="term" value="F:sequence-specific DNA binding"/>
    <property type="evidence" value="ECO:0007669"/>
    <property type="project" value="TreeGrafter"/>
</dbReference>
<dbReference type="InterPro" id="IPR005119">
    <property type="entry name" value="LysR_subst-bd"/>
</dbReference>
<dbReference type="Gene3D" id="3.40.190.290">
    <property type="match status" value="1"/>
</dbReference>
<dbReference type="PANTHER" id="PTHR30537">
    <property type="entry name" value="HTH-TYPE TRANSCRIPTIONAL REGULATOR"/>
    <property type="match status" value="1"/>
</dbReference>
<comment type="similarity">
    <text evidence="1">Belongs to the LysR transcriptional regulatory family.</text>
</comment>
<dbReference type="AlphaFoldDB" id="A0AAD1D632"/>
<dbReference type="EMBL" id="RBWX01000007">
    <property type="protein sequence ID" value="RKS91251.1"/>
    <property type="molecule type" value="Genomic_DNA"/>
</dbReference>
<evidence type="ECO:0000256" key="3">
    <source>
        <dbReference type="ARBA" id="ARBA00023125"/>
    </source>
</evidence>
<keyword evidence="3" id="KW-0238">DNA-binding</keyword>
<organism evidence="6 8">
    <name type="scientific">Sphingosinicella microcystinivorans</name>
    <dbReference type="NCBI Taxonomy" id="335406"/>
    <lineage>
        <taxon>Bacteria</taxon>
        <taxon>Pseudomonadati</taxon>
        <taxon>Pseudomonadota</taxon>
        <taxon>Alphaproteobacteria</taxon>
        <taxon>Sphingomonadales</taxon>
        <taxon>Sphingosinicellaceae</taxon>
        <taxon>Sphingosinicella</taxon>
    </lineage>
</organism>
<keyword evidence="4" id="KW-0804">Transcription</keyword>
<dbReference type="KEGG" id="smic:SmB9_18770"/>
<dbReference type="EMBL" id="AP018711">
    <property type="protein sequence ID" value="BBE34219.1"/>
    <property type="molecule type" value="Genomic_DNA"/>
</dbReference>
<evidence type="ECO:0000256" key="2">
    <source>
        <dbReference type="ARBA" id="ARBA00023015"/>
    </source>
</evidence>
<keyword evidence="9" id="KW-1185">Reference proteome</keyword>
<dbReference type="SUPFAM" id="SSF53850">
    <property type="entry name" value="Periplasmic binding protein-like II"/>
    <property type="match status" value="1"/>
</dbReference>
<dbReference type="Proteomes" id="UP000275727">
    <property type="component" value="Chromosome"/>
</dbReference>
<protein>
    <submittedName>
        <fullName evidence="6">LysR family transcriptional regulator</fullName>
    </submittedName>
</protein>
<reference evidence="7 9" key="2">
    <citation type="submission" date="2018-10" db="EMBL/GenBank/DDBJ databases">
        <title>Genomic Encyclopedia of Type Strains, Phase IV (KMG-IV): sequencing the most valuable type-strain genomes for metagenomic binning, comparative biology and taxonomic classification.</title>
        <authorList>
            <person name="Goeker M."/>
        </authorList>
    </citation>
    <scope>NUCLEOTIDE SEQUENCE [LARGE SCALE GENOMIC DNA]</scope>
    <source>
        <strain evidence="7 9">DSM 19791</strain>
    </source>
</reference>
<dbReference type="InterPro" id="IPR058163">
    <property type="entry name" value="LysR-type_TF_proteobact-type"/>
</dbReference>
<dbReference type="InterPro" id="IPR036388">
    <property type="entry name" value="WH-like_DNA-bd_sf"/>
</dbReference>
<dbReference type="InterPro" id="IPR036390">
    <property type="entry name" value="WH_DNA-bd_sf"/>
</dbReference>
<dbReference type="Proteomes" id="UP000276029">
    <property type="component" value="Unassembled WGS sequence"/>
</dbReference>
<dbReference type="InterPro" id="IPR000847">
    <property type="entry name" value="LysR_HTH_N"/>
</dbReference>
<sequence>MFDWNDLRHFLAVARTGSTLAAGNALRVSQTTVARRIAALEAALGVILFERRQSGYALTPAGEALLTHAEAVDTATANFADAANHHIRQASGMVRLTAQEILTVTVLAPVLRDLRRAYPAITIELDTTDTVRDLAAGEADVALRSARRILGGGLVCRRLGDEPWTAYCSRSYAASNGVPRTVEALRGHPLIVGGGGRIWEIYKSFLEQNDLESAVAIHHASVTGILAAVKSGSGVAILPGFVADADPDLICCIPVPGGVERGVWLVTHERVRHVPHVRAVMDFLGEALARRPVRE</sequence>
<evidence type="ECO:0000313" key="7">
    <source>
        <dbReference type="EMBL" id="RKS91251.1"/>
    </source>
</evidence>
<reference evidence="6 8" key="1">
    <citation type="submission" date="2018-06" db="EMBL/GenBank/DDBJ databases">
        <title>Complete Genome Sequence of the Microcystin-Degrading Bacterium Sphingosinicella microcystinivorans Strain B-9.</title>
        <authorList>
            <person name="Jin H."/>
            <person name="Nishizawa T."/>
            <person name="Guo Y."/>
            <person name="Nishizawa A."/>
            <person name="Park H."/>
            <person name="Kato H."/>
            <person name="Tsuji K."/>
            <person name="Harada K."/>
        </authorList>
    </citation>
    <scope>NUCLEOTIDE SEQUENCE [LARGE SCALE GENOMIC DNA]</scope>
    <source>
        <strain evidence="6 8">B9</strain>
    </source>
</reference>
<evidence type="ECO:0000256" key="4">
    <source>
        <dbReference type="ARBA" id="ARBA00023163"/>
    </source>
</evidence>
<proteinExistence type="inferred from homology"/>
<dbReference type="PROSITE" id="PS50931">
    <property type="entry name" value="HTH_LYSR"/>
    <property type="match status" value="1"/>
</dbReference>
<dbReference type="SUPFAM" id="SSF46785">
    <property type="entry name" value="Winged helix' DNA-binding domain"/>
    <property type="match status" value="1"/>
</dbReference>
<dbReference type="Pfam" id="PF00126">
    <property type="entry name" value="HTH_1"/>
    <property type="match status" value="1"/>
</dbReference>
<accession>A0AAD1D632</accession>
<evidence type="ECO:0000313" key="8">
    <source>
        <dbReference type="Proteomes" id="UP000275727"/>
    </source>
</evidence>
<name>A0AAD1D632_SPHMI</name>
<gene>
    <name evidence="7" type="ORF">DFR51_0810</name>
    <name evidence="6" type="ORF">SmB9_18770</name>
</gene>
<dbReference type="GO" id="GO:0006351">
    <property type="term" value="P:DNA-templated transcription"/>
    <property type="evidence" value="ECO:0007669"/>
    <property type="project" value="TreeGrafter"/>
</dbReference>
<evidence type="ECO:0000259" key="5">
    <source>
        <dbReference type="PROSITE" id="PS50931"/>
    </source>
</evidence>
<keyword evidence="2" id="KW-0805">Transcription regulation</keyword>
<dbReference type="RefSeq" id="WP_121047722.1">
    <property type="nucleotide sequence ID" value="NZ_AP018711.1"/>
</dbReference>
<dbReference type="PANTHER" id="PTHR30537:SF3">
    <property type="entry name" value="TRANSCRIPTIONAL REGULATORY PROTEIN"/>
    <property type="match status" value="1"/>
</dbReference>
<evidence type="ECO:0000313" key="9">
    <source>
        <dbReference type="Proteomes" id="UP000276029"/>
    </source>
</evidence>
<evidence type="ECO:0000256" key="1">
    <source>
        <dbReference type="ARBA" id="ARBA00009437"/>
    </source>
</evidence>